<dbReference type="InterPro" id="IPR001895">
    <property type="entry name" value="RASGEF_cat_dom"/>
</dbReference>
<dbReference type="Gene3D" id="1.10.840.10">
    <property type="entry name" value="Ras guanine-nucleotide exchange factors catalytic domain"/>
    <property type="match status" value="1"/>
</dbReference>
<keyword evidence="7" id="KW-1185">Reference proteome</keyword>
<feature type="compositionally biased region" description="Polar residues" evidence="3">
    <location>
        <begin position="1429"/>
        <end position="1445"/>
    </location>
</feature>
<dbReference type="Gene3D" id="1.20.870.10">
    <property type="entry name" value="Son of sevenless (SoS) protein Chain: S domain 1"/>
    <property type="match status" value="1"/>
</dbReference>
<feature type="region of interest" description="Disordered" evidence="3">
    <location>
        <begin position="1429"/>
        <end position="1481"/>
    </location>
</feature>
<dbReference type="Pfam" id="PF00617">
    <property type="entry name" value="RasGEF"/>
    <property type="match status" value="1"/>
</dbReference>
<feature type="compositionally biased region" description="Low complexity" evidence="3">
    <location>
        <begin position="248"/>
        <end position="262"/>
    </location>
</feature>
<dbReference type="GO" id="GO:0005096">
    <property type="term" value="F:GTPase activator activity"/>
    <property type="evidence" value="ECO:0007669"/>
    <property type="project" value="UniProtKB-KW"/>
</dbReference>
<dbReference type="SMART" id="SM00324">
    <property type="entry name" value="RhoGAP"/>
    <property type="match status" value="1"/>
</dbReference>
<evidence type="ECO:0000259" key="5">
    <source>
        <dbReference type="PROSITE" id="PS50238"/>
    </source>
</evidence>
<feature type="region of interest" description="Disordered" evidence="3">
    <location>
        <begin position="191"/>
        <end position="300"/>
    </location>
</feature>
<dbReference type="Gene3D" id="1.10.555.10">
    <property type="entry name" value="Rho GTPase activation protein"/>
    <property type="match status" value="1"/>
</dbReference>
<dbReference type="GO" id="GO:0005933">
    <property type="term" value="C:cellular bud"/>
    <property type="evidence" value="ECO:0007669"/>
    <property type="project" value="UniProtKB-ARBA"/>
</dbReference>
<gene>
    <name evidence="6" type="ORF">DASB73_018470</name>
</gene>
<feature type="region of interest" description="Disordered" evidence="3">
    <location>
        <begin position="1331"/>
        <end position="1362"/>
    </location>
</feature>
<dbReference type="Pfam" id="PF00620">
    <property type="entry name" value="RhoGAP"/>
    <property type="match status" value="1"/>
</dbReference>
<keyword evidence="1" id="KW-0343">GTPase activation</keyword>
<feature type="compositionally biased region" description="Basic and acidic residues" evidence="3">
    <location>
        <begin position="1331"/>
        <end position="1345"/>
    </location>
</feature>
<reference evidence="6 7" key="1">
    <citation type="journal article" date="2023" name="Elife">
        <title>Identification of key yeast species and microbe-microbe interactions impacting larval growth of Drosophila in the wild.</title>
        <authorList>
            <person name="Mure A."/>
            <person name="Sugiura Y."/>
            <person name="Maeda R."/>
            <person name="Honda K."/>
            <person name="Sakurai N."/>
            <person name="Takahashi Y."/>
            <person name="Watada M."/>
            <person name="Katoh T."/>
            <person name="Gotoh A."/>
            <person name="Gotoh Y."/>
            <person name="Taniguchi I."/>
            <person name="Nakamura K."/>
            <person name="Hayashi T."/>
            <person name="Katayama T."/>
            <person name="Uemura T."/>
            <person name="Hattori Y."/>
        </authorList>
    </citation>
    <scope>NUCLEOTIDE SEQUENCE [LARGE SCALE GENOMIC DNA]</scope>
    <source>
        <strain evidence="6 7">SB-73</strain>
    </source>
</reference>
<dbReference type="PANTHER" id="PTHR23176">
    <property type="entry name" value="RHO/RAC/CDC GTPASE-ACTIVATING PROTEIN"/>
    <property type="match status" value="1"/>
</dbReference>
<feature type="domain" description="Rho-GAP" evidence="5">
    <location>
        <begin position="1598"/>
        <end position="1782"/>
    </location>
</feature>
<evidence type="ECO:0000313" key="6">
    <source>
        <dbReference type="EMBL" id="GMM50889.1"/>
    </source>
</evidence>
<evidence type="ECO:0000256" key="2">
    <source>
        <dbReference type="PROSITE-ProRule" id="PRU00135"/>
    </source>
</evidence>
<comment type="caution">
    <text evidence="6">The sequence shown here is derived from an EMBL/GenBank/DDBJ whole genome shotgun (WGS) entry which is preliminary data.</text>
</comment>
<dbReference type="InterPro" id="IPR023578">
    <property type="entry name" value="Ras_GEF_dom_sf"/>
</dbReference>
<feature type="region of interest" description="Disordered" evidence="3">
    <location>
        <begin position="1383"/>
        <end position="1412"/>
    </location>
</feature>
<feature type="domain" description="N-terminal Ras-GEF" evidence="4">
    <location>
        <begin position="770"/>
        <end position="924"/>
    </location>
</feature>
<dbReference type="InterPro" id="IPR036964">
    <property type="entry name" value="RASGEF_cat_dom_sf"/>
</dbReference>
<dbReference type="SUPFAM" id="SSF48366">
    <property type="entry name" value="Ras GEF"/>
    <property type="match status" value="3"/>
</dbReference>
<dbReference type="InterPro" id="IPR000651">
    <property type="entry name" value="Ras-like_Gua-exchang_fac_N"/>
</dbReference>
<proteinExistence type="predicted"/>
<dbReference type="GO" id="GO:0005938">
    <property type="term" value="C:cell cortex"/>
    <property type="evidence" value="ECO:0007669"/>
    <property type="project" value="UniProtKB-ARBA"/>
</dbReference>
<dbReference type="PROSITE" id="PS50238">
    <property type="entry name" value="RHOGAP"/>
    <property type="match status" value="1"/>
</dbReference>
<dbReference type="GO" id="GO:0007264">
    <property type="term" value="P:small GTPase-mediated signal transduction"/>
    <property type="evidence" value="ECO:0007669"/>
    <property type="project" value="InterPro"/>
</dbReference>
<organism evidence="6 7">
    <name type="scientific">Starmerella bacillaris</name>
    <name type="common">Yeast</name>
    <name type="synonym">Candida zemplinina</name>
    <dbReference type="NCBI Taxonomy" id="1247836"/>
    <lineage>
        <taxon>Eukaryota</taxon>
        <taxon>Fungi</taxon>
        <taxon>Dikarya</taxon>
        <taxon>Ascomycota</taxon>
        <taxon>Saccharomycotina</taxon>
        <taxon>Dipodascomycetes</taxon>
        <taxon>Dipodascales</taxon>
        <taxon>Trichomonascaceae</taxon>
        <taxon>Starmerella</taxon>
    </lineage>
</organism>
<dbReference type="InterPro" id="IPR050729">
    <property type="entry name" value="Rho-GAP"/>
</dbReference>
<feature type="compositionally biased region" description="Polar residues" evidence="3">
    <location>
        <begin position="282"/>
        <end position="300"/>
    </location>
</feature>
<feature type="compositionally biased region" description="Low complexity" evidence="3">
    <location>
        <begin position="1446"/>
        <end position="1481"/>
    </location>
</feature>
<dbReference type="Proteomes" id="UP001362899">
    <property type="component" value="Unassembled WGS sequence"/>
</dbReference>
<dbReference type="Pfam" id="PF00618">
    <property type="entry name" value="RasGEF_N"/>
    <property type="match status" value="1"/>
</dbReference>
<keyword evidence="2" id="KW-0344">Guanine-nucleotide releasing factor</keyword>
<dbReference type="PROSITE" id="PS50212">
    <property type="entry name" value="RASGEF_NTER"/>
    <property type="match status" value="1"/>
</dbReference>
<accession>A0AAV5RH30</accession>
<dbReference type="CDD" id="cd00159">
    <property type="entry name" value="RhoGAP"/>
    <property type="match status" value="1"/>
</dbReference>
<dbReference type="CDD" id="cd06224">
    <property type="entry name" value="REM"/>
    <property type="match status" value="1"/>
</dbReference>
<dbReference type="InterPro" id="IPR000198">
    <property type="entry name" value="RhoGAP_dom"/>
</dbReference>
<dbReference type="GO" id="GO:0005085">
    <property type="term" value="F:guanyl-nucleotide exchange factor activity"/>
    <property type="evidence" value="ECO:0007669"/>
    <property type="project" value="UniProtKB-KW"/>
</dbReference>
<dbReference type="InterPro" id="IPR008936">
    <property type="entry name" value="Rho_GTPase_activation_prot"/>
</dbReference>
<evidence type="ECO:0000256" key="3">
    <source>
        <dbReference type="SAM" id="MobiDB-lite"/>
    </source>
</evidence>
<evidence type="ECO:0000256" key="1">
    <source>
        <dbReference type="ARBA" id="ARBA00022468"/>
    </source>
</evidence>
<protein>
    <submittedName>
        <fullName evidence="6">GTPase-activating protein</fullName>
    </submittedName>
</protein>
<feature type="compositionally biased region" description="Polar residues" evidence="3">
    <location>
        <begin position="192"/>
        <end position="220"/>
    </location>
</feature>
<evidence type="ECO:0000313" key="7">
    <source>
        <dbReference type="Proteomes" id="UP001362899"/>
    </source>
</evidence>
<dbReference type="SUPFAM" id="SSF48350">
    <property type="entry name" value="GTPase activation domain, GAP"/>
    <property type="match status" value="1"/>
</dbReference>
<name>A0AAV5RH30_STABA</name>
<evidence type="ECO:0000259" key="4">
    <source>
        <dbReference type="PROSITE" id="PS50212"/>
    </source>
</evidence>
<sequence>MGANNVRADSSQMEGWLSLQGNQGLARLAKGELSESALKILVLNVPSVRLIKYSKAKQRQELPRVGFTSVDYPHPDLARDGIPATPEAVAHAILFNNLIPPASYKAELLSVDCNALLKYTTIYIELLTSNSLTNSAVPEHEEIAKRVKVLVESTLTFKSLILDEEVVKSLYKLCSAVALLKLRAPSVPETPVITTTLNSPNAEKSPNCNSNIESHSTYGTPDNRLGPGFSGSESRHSSPGNFSVLGMPDSPSDYYDPVDSNSILQPSRTQELGIRAPGPRSPLNTESPRVQQPTTPISQHSRLYSSSAISEALSGIVKRNVDKVTMQWKAVLSVIGSTSSPFQAHVSELSKLEQGLPIELLLNNEFIDAFSDQISIFHSRINKFWSPLVDYSLLFHTPYSSSSWHHNPTMFDMQYPHFLGVLLAETVLDQNIDDRSRAAIIESWIKIACDLRKKGDIVAWSGIICMLFSVPILRLDSIWRKVDPELVGKYVRDWSFKAFEMAKRFEEPILQKRSLRLDTEDIGQLYSKDVCVPYYGDAVITEPSLDVSDTQSKLTKISARMEGWNNYYSAVEDKPDVIAEPKEPIACFQKLLAQYSQEEHLDSAGLNFISQSLLIKPRILGNYLSNFYSQKLPLTKGGIVPILFTDTLPSFRLYPRNTLLMVNHPKQSNRPKAALRRSSSFPPSTDSVVADTAEIDEGARERLEHAASAHVLAKVVRDLLNVGTETVDTHSNIVFKSFVADESSRLNRHSSSIIEAFGSLVGLEGESEGKLVVVKSASLLRLIDVLVLGANVFASNLRIDTDLHISTLLATFRNMCSPAELLELLSLRVKGARQVSKVLRENKGPTIPVNLWYTADSSVQPDSLATRVISSVLSMMNKWITKFFFDFQDDQGVLEGCKSLLSILVHEVDGYMYPDILDTKVRQTLHNFARHQFSFNSTSNGPPSWYTLIDNSMNKSTPGEIRGSAIAPDHFDDFNSRFSRLSLNQKVPDLPIDSNGSIEDISACNILIDELNYIVDDAFSRITLVDWMCLQEILEKQTVSVTGMYEYSAPSFSSESELVVQDVFSWLSSLHVPGTTTRVLDILPESVSSLVKLHFGIVQYFTKQISEPSVSHSRGGSVPRLQRMIFVMKMLGALRARMRFFDLIPDTDGDKRQHVPSFLERAIGAAILRPESRAYAAQWLSAGQEISKYFAPEDPTSLPGNARTVFVPSIPTEKCDPVVPCVGWMIERLLEITCCAPNISTDDPNLINYDKRRYSYNLIQNICSEFQSEAPSSVTENTLMKHYYLFGEAAQKAAIITPLFDRKAHKESVSREGRSRVKVFTDIIAQEVEKVSMESRQHERLEKNSQKTSSNNHQFYKSTGSESSTSLYSRRFSVLGTSAPENVSAAEPIRGPNNGSNSSLSTRRSSQKKSRFGGFLKAVRPLSVLGSANNLHISSPSQNLSASPDTTMHSMMNNSNTSVSSSFTASMNGSNNSLPSGPSGHGNSNFPYMHTFDSTETVESDNLWEQDHDIELDDVENKLDVLSEGTSIFTSIDLETVTSVGLAEDSGSVFVVSHRGSGPKSDSITLRASSNEVAQNWVSFVSKSMRKSQLSSTRVFGVALDIVCEREGGSVPTCMEVLLKQIEDRGLDEVGVYRISGSMAAVNGLKQLFDSGVHDLASDDSRWADINAVAGCIKLYLRELPESILTPALLPDFLSCSNISEGVDLEKLKIAISKLPTVNYNVLERLISHLRLVVEHSSANKMNIQNIAIVFSVNFLPPLAMSLMGSMQQIVTAMILEKSKLFHK</sequence>
<dbReference type="EMBL" id="BTGC01000003">
    <property type="protein sequence ID" value="GMM50889.1"/>
    <property type="molecule type" value="Genomic_DNA"/>
</dbReference>
<feature type="compositionally biased region" description="Low complexity" evidence="3">
    <location>
        <begin position="1393"/>
        <end position="1404"/>
    </location>
</feature>
<dbReference type="PANTHER" id="PTHR23176:SF96">
    <property type="entry name" value="GTPASE-ACTIVATING PROTEIN BEM2_IPL2"/>
    <property type="match status" value="1"/>
</dbReference>